<keyword evidence="3" id="KW-0732">Signal</keyword>
<dbReference type="InterPro" id="IPR036249">
    <property type="entry name" value="Thioredoxin-like_sf"/>
</dbReference>
<dbReference type="InterPro" id="IPR018950">
    <property type="entry name" value="DiS-bond_isomerase_DsbC/G_N"/>
</dbReference>
<keyword evidence="5" id="KW-1015">Disulfide bond</keyword>
<dbReference type="InterPro" id="IPR033954">
    <property type="entry name" value="DiS-bond_Isoase_DsbC/G"/>
</dbReference>
<dbReference type="Proteomes" id="UP000078390">
    <property type="component" value="Unassembled WGS sequence"/>
</dbReference>
<feature type="domain" description="Disulphide bond isomerase DsbC/G N-terminal" evidence="7">
    <location>
        <begin position="22"/>
        <end position="92"/>
    </location>
</feature>
<feature type="domain" description="Thioredoxin-like fold" evidence="8">
    <location>
        <begin position="125"/>
        <end position="239"/>
    </location>
</feature>
<dbReference type="PANTHER" id="PTHR35272:SF3">
    <property type="entry name" value="THIOL:DISULFIDE INTERCHANGE PROTEIN DSBC"/>
    <property type="match status" value="1"/>
</dbReference>
<accession>A0A179D427</accession>
<dbReference type="Pfam" id="PF13098">
    <property type="entry name" value="Thioredoxin_2"/>
    <property type="match status" value="1"/>
</dbReference>
<name>A0A179D427_9BACT</name>
<sequence length="245" mass="27276">MKKFGLIFLILLIWISLGFGCPSAERTERALKELFQGPEIKIIKVSPSPVKGICEVIVLQGQRRGLTYIDESGKFLIAGRIIDLTYRKDLTQEKIAELNRVKLSPEKLKTLKKYVAFSAGSGPEIFLITDPDCPFCKRAEKILWELVQKNQVKVNVVFFPLEKLHPKAKAKAISMICEGKGFETLLINYNGNSTCPEGQRKVEGSVQFVKSLGISGTPTYIFPSGLTHSGVLTKEKILEMVKDGS</sequence>
<dbReference type="InterPro" id="IPR012336">
    <property type="entry name" value="Thioredoxin-like_fold"/>
</dbReference>
<evidence type="ECO:0000259" key="7">
    <source>
        <dbReference type="Pfam" id="PF10411"/>
    </source>
</evidence>
<dbReference type="STRING" id="999894.TDIS_1330"/>
<keyword evidence="4" id="KW-0574">Periplasm</keyword>
<gene>
    <name evidence="9" type="ORF">TDIS_1330</name>
</gene>
<dbReference type="RefSeq" id="WP_068670572.1">
    <property type="nucleotide sequence ID" value="NZ_LWLG01000009.1"/>
</dbReference>
<evidence type="ECO:0000313" key="9">
    <source>
        <dbReference type="EMBL" id="OAQ20561.1"/>
    </source>
</evidence>
<evidence type="ECO:0000256" key="6">
    <source>
        <dbReference type="ARBA" id="ARBA00023284"/>
    </source>
</evidence>
<dbReference type="SUPFAM" id="SSF52833">
    <property type="entry name" value="Thioredoxin-like"/>
    <property type="match status" value="1"/>
</dbReference>
<evidence type="ECO:0000259" key="8">
    <source>
        <dbReference type="Pfam" id="PF13098"/>
    </source>
</evidence>
<dbReference type="Pfam" id="PF10411">
    <property type="entry name" value="DsbC_N"/>
    <property type="match status" value="1"/>
</dbReference>
<dbReference type="InterPro" id="IPR009094">
    <property type="entry name" value="DiS-bond_isomerase_DsbC/G_N_sf"/>
</dbReference>
<dbReference type="AlphaFoldDB" id="A0A179D427"/>
<evidence type="ECO:0000256" key="1">
    <source>
        <dbReference type="ARBA" id="ARBA00004418"/>
    </source>
</evidence>
<keyword evidence="6" id="KW-0676">Redox-active center</keyword>
<evidence type="ECO:0000256" key="5">
    <source>
        <dbReference type="ARBA" id="ARBA00023157"/>
    </source>
</evidence>
<dbReference type="PROSITE" id="PS51257">
    <property type="entry name" value="PROKAR_LIPOPROTEIN"/>
    <property type="match status" value="1"/>
</dbReference>
<comment type="subcellular location">
    <subcellularLocation>
        <location evidence="1">Periplasm</location>
    </subcellularLocation>
</comment>
<organism evidence="9 10">
    <name type="scientific">Thermosulfurimonas dismutans</name>
    <dbReference type="NCBI Taxonomy" id="999894"/>
    <lineage>
        <taxon>Bacteria</taxon>
        <taxon>Pseudomonadati</taxon>
        <taxon>Thermodesulfobacteriota</taxon>
        <taxon>Thermodesulfobacteria</taxon>
        <taxon>Thermodesulfobacteriales</taxon>
        <taxon>Thermodesulfobacteriaceae</taxon>
        <taxon>Thermosulfurimonas</taxon>
    </lineage>
</organism>
<dbReference type="GO" id="GO:0042597">
    <property type="term" value="C:periplasmic space"/>
    <property type="evidence" value="ECO:0007669"/>
    <property type="project" value="UniProtKB-SubCell"/>
</dbReference>
<evidence type="ECO:0000256" key="3">
    <source>
        <dbReference type="ARBA" id="ARBA00022729"/>
    </source>
</evidence>
<dbReference type="InterPro" id="IPR051470">
    <property type="entry name" value="Thiol:disulfide_interchange"/>
</dbReference>
<evidence type="ECO:0000256" key="4">
    <source>
        <dbReference type="ARBA" id="ARBA00022764"/>
    </source>
</evidence>
<dbReference type="PANTHER" id="PTHR35272">
    <property type="entry name" value="THIOL:DISULFIDE INTERCHANGE PROTEIN DSBC-RELATED"/>
    <property type="match status" value="1"/>
</dbReference>
<proteinExistence type="inferred from homology"/>
<comment type="similarity">
    <text evidence="2">Belongs to the thioredoxin family. DsbC subfamily.</text>
</comment>
<dbReference type="SUPFAM" id="SSF54423">
    <property type="entry name" value="DsbC/DsbG N-terminal domain-like"/>
    <property type="match status" value="1"/>
</dbReference>
<evidence type="ECO:0000256" key="2">
    <source>
        <dbReference type="ARBA" id="ARBA00009813"/>
    </source>
</evidence>
<reference evidence="9 10" key="1">
    <citation type="submission" date="2016-04" db="EMBL/GenBank/DDBJ databases">
        <title>Genome analysis of Thermosulfurimonas dismutans, the first thermophilic sulfur-disproportionating bacterium of the phylum Thermodesulfobacteria.</title>
        <authorList>
            <person name="Mardanov A.V."/>
            <person name="Beletsky A.V."/>
            <person name="Kadnikov V.V."/>
            <person name="Slobodkin A.I."/>
            <person name="Ravin N.V."/>
        </authorList>
    </citation>
    <scope>NUCLEOTIDE SEQUENCE [LARGE SCALE GENOMIC DNA]</scope>
    <source>
        <strain evidence="9 10">S95</strain>
    </source>
</reference>
<comment type="caution">
    <text evidence="9">The sequence shown here is derived from an EMBL/GenBank/DDBJ whole genome shotgun (WGS) entry which is preliminary data.</text>
</comment>
<dbReference type="Gene3D" id="3.10.450.70">
    <property type="entry name" value="Disulphide bond isomerase, DsbC/G, N-terminal"/>
    <property type="match status" value="1"/>
</dbReference>
<dbReference type="Gene3D" id="3.40.30.10">
    <property type="entry name" value="Glutaredoxin"/>
    <property type="match status" value="1"/>
</dbReference>
<dbReference type="CDD" id="cd03020">
    <property type="entry name" value="DsbA_DsbC_DsbG"/>
    <property type="match status" value="1"/>
</dbReference>
<keyword evidence="10" id="KW-1185">Reference proteome</keyword>
<protein>
    <submittedName>
        <fullName evidence="9">Thiol:disulfide interchange protein DsbC</fullName>
    </submittedName>
</protein>
<dbReference type="EMBL" id="LWLG01000009">
    <property type="protein sequence ID" value="OAQ20561.1"/>
    <property type="molecule type" value="Genomic_DNA"/>
</dbReference>
<dbReference type="OrthoDB" id="12976at2"/>
<evidence type="ECO:0000313" key="10">
    <source>
        <dbReference type="Proteomes" id="UP000078390"/>
    </source>
</evidence>